<evidence type="ECO:0000259" key="4">
    <source>
        <dbReference type="Pfam" id="PF03976"/>
    </source>
</evidence>
<accession>A0A368C6X3</accession>
<dbReference type="SUPFAM" id="SSF52540">
    <property type="entry name" value="P-loop containing nucleoside triphosphate hydrolases"/>
    <property type="match status" value="1"/>
</dbReference>
<sequence>MSLISLDQTIYKKLNPNAYALEKRKLQIELLKLQEDVIKNNRKLCIAFEGRDTAGKSSAIKFFSEHLIPKNFSYVHLGIPSKWESSHWFQRWEKVLPDVNEIAFLDRSWYTRAITEPVMNYCNEKQYRAFMNRVNDWEESLIANGTELTKFYFSLSKDQQKKRIKARKNSELKYWKLSKNDEKVVTKWDAFTLYKEQMFEKTSTQISPWVVINSNNKMIARLTALRFLLNKTNYENKKLLKPVSWSKDISNYSASLDGVMFNNLNYEQYISITKYSDDV</sequence>
<dbReference type="PANTHER" id="PTHR34383">
    <property type="entry name" value="POLYPHOSPHATE:AMP PHOSPHOTRANSFERASE-RELATED"/>
    <property type="match status" value="1"/>
</dbReference>
<reference evidence="5 6" key="1">
    <citation type="journal article" date="2018" name="Microbiome">
        <title>Fine metagenomic profile of the Mediterranean stratified and mixed water columns revealed by assembly and recruitment.</title>
        <authorList>
            <person name="Haro-Moreno J.M."/>
            <person name="Lopez-Perez M."/>
            <person name="De La Torre J.R."/>
            <person name="Picazo A."/>
            <person name="Camacho A."/>
            <person name="Rodriguez-Valera F."/>
        </authorList>
    </citation>
    <scope>NUCLEOTIDE SEQUENCE [LARGE SCALE GENOMIC DNA]</scope>
    <source>
        <strain evidence="5">MED-G78</strain>
    </source>
</reference>
<evidence type="ECO:0000313" key="6">
    <source>
        <dbReference type="Proteomes" id="UP000252915"/>
    </source>
</evidence>
<dbReference type="InterPro" id="IPR027417">
    <property type="entry name" value="P-loop_NTPase"/>
</dbReference>
<dbReference type="Proteomes" id="UP000252915">
    <property type="component" value="Unassembled WGS sequence"/>
</dbReference>
<dbReference type="InterPro" id="IPR022488">
    <property type="entry name" value="PPK2-related"/>
</dbReference>
<dbReference type="EMBL" id="QOPI01000010">
    <property type="protein sequence ID" value="RCL44706.1"/>
    <property type="molecule type" value="Genomic_DNA"/>
</dbReference>
<protein>
    <submittedName>
        <fullName evidence="5">Polyphosphate kinase</fullName>
    </submittedName>
</protein>
<comment type="caution">
    <text evidence="5">The sequence shown here is derived from an EMBL/GenBank/DDBJ whole genome shotgun (WGS) entry which is preliminary data.</text>
</comment>
<feature type="domain" description="Polyphosphate kinase-2-related" evidence="4">
    <location>
        <begin position="15"/>
        <end position="238"/>
    </location>
</feature>
<evidence type="ECO:0000313" key="5">
    <source>
        <dbReference type="EMBL" id="RCL44706.1"/>
    </source>
</evidence>
<proteinExistence type="inferred from homology"/>
<dbReference type="PIRSF" id="PIRSF028756">
    <property type="entry name" value="PPK2_prd"/>
    <property type="match status" value="1"/>
</dbReference>
<keyword evidence="3 5" id="KW-0418">Kinase</keyword>
<dbReference type="Gene3D" id="3.40.50.300">
    <property type="entry name" value="P-loop containing nucleotide triphosphate hydrolases"/>
    <property type="match status" value="1"/>
</dbReference>
<evidence type="ECO:0000256" key="1">
    <source>
        <dbReference type="ARBA" id="ARBA00009924"/>
    </source>
</evidence>
<dbReference type="AlphaFoldDB" id="A0A368C6X3"/>
<dbReference type="InterPro" id="IPR016898">
    <property type="entry name" value="Polyphosphate_phosphotransfera"/>
</dbReference>
<keyword evidence="2" id="KW-0808">Transferase</keyword>
<dbReference type="PANTHER" id="PTHR34383:SF1">
    <property type="entry name" value="ADP-POLYPHOSPHATE PHOSPHOTRANSFERASE"/>
    <property type="match status" value="1"/>
</dbReference>
<name>A0A368C6X3_9GAMM</name>
<gene>
    <name evidence="5" type="ORF">DBW92_02495</name>
</gene>
<dbReference type="GO" id="GO:0008976">
    <property type="term" value="F:polyphosphate kinase activity"/>
    <property type="evidence" value="ECO:0007669"/>
    <property type="project" value="InterPro"/>
</dbReference>
<evidence type="ECO:0000256" key="2">
    <source>
        <dbReference type="ARBA" id="ARBA00022679"/>
    </source>
</evidence>
<evidence type="ECO:0000256" key="3">
    <source>
        <dbReference type="ARBA" id="ARBA00022777"/>
    </source>
</evidence>
<organism evidence="5 6">
    <name type="scientific">SAR86 cluster bacterium</name>
    <dbReference type="NCBI Taxonomy" id="2030880"/>
    <lineage>
        <taxon>Bacteria</taxon>
        <taxon>Pseudomonadati</taxon>
        <taxon>Pseudomonadota</taxon>
        <taxon>Gammaproteobacteria</taxon>
        <taxon>SAR86 cluster</taxon>
    </lineage>
</organism>
<dbReference type="Pfam" id="PF03976">
    <property type="entry name" value="PPK2"/>
    <property type="match status" value="1"/>
</dbReference>
<comment type="similarity">
    <text evidence="1">Belongs to the polyphosphate kinase 2 (PPK2) family. Class I subfamily.</text>
</comment>